<keyword evidence="7" id="KW-1185">Reference proteome</keyword>
<feature type="DNA-binding region" description="H-T-H motif" evidence="4">
    <location>
        <begin position="40"/>
        <end position="59"/>
    </location>
</feature>
<dbReference type="EMBL" id="WFLM01000001">
    <property type="protein sequence ID" value="KAB8040814.1"/>
    <property type="molecule type" value="Genomic_DNA"/>
</dbReference>
<keyword evidence="3" id="KW-0804">Transcription</keyword>
<dbReference type="OrthoDB" id="5293507at2"/>
<dbReference type="InterPro" id="IPR050109">
    <property type="entry name" value="HTH-type_TetR-like_transc_reg"/>
</dbReference>
<sequence>MIKKRAYNTESRKIQAIETKTRVLASAKNLFITKGFDNVTMDEIAKIAGVSTPSVYSFFKSKQGVIRSIMDEALEKEKFEELVQKVTQIKTLKGRLEISAKISRRLYDAEKDQINSFRNTSVLGPEFKAIEKEREERRYQRQEKTLKEVANEESLAEGINLKKAREILWAFTGRDIYRLLVIDKEWTSDEYEKWLAHSLIKLIAK</sequence>
<dbReference type="Proteomes" id="UP000437748">
    <property type="component" value="Unassembled WGS sequence"/>
</dbReference>
<dbReference type="InterPro" id="IPR009057">
    <property type="entry name" value="Homeodomain-like_sf"/>
</dbReference>
<evidence type="ECO:0000256" key="1">
    <source>
        <dbReference type="ARBA" id="ARBA00023015"/>
    </source>
</evidence>
<accession>A0A6N6VXI3</accession>
<feature type="domain" description="HTH tetR-type" evidence="5">
    <location>
        <begin position="17"/>
        <end position="77"/>
    </location>
</feature>
<reference evidence="6 7" key="1">
    <citation type="submission" date="2019-10" db="EMBL/GenBank/DDBJ databases">
        <title>New species of Slilvanegrellaceae.</title>
        <authorList>
            <person name="Pitt A."/>
            <person name="Hahn M.W."/>
        </authorList>
    </citation>
    <scope>NUCLEOTIDE SEQUENCE [LARGE SCALE GENOMIC DNA]</scope>
    <source>
        <strain evidence="6 7">SP-Ram-0.45-NSY-1</strain>
    </source>
</reference>
<dbReference type="InterPro" id="IPR023772">
    <property type="entry name" value="DNA-bd_HTH_TetR-type_CS"/>
</dbReference>
<dbReference type="InterPro" id="IPR001647">
    <property type="entry name" value="HTH_TetR"/>
</dbReference>
<dbReference type="PANTHER" id="PTHR30055">
    <property type="entry name" value="HTH-TYPE TRANSCRIPTIONAL REGULATOR RUTR"/>
    <property type="match status" value="1"/>
</dbReference>
<keyword evidence="1" id="KW-0805">Transcription regulation</keyword>
<dbReference type="PROSITE" id="PS50977">
    <property type="entry name" value="HTH_TETR_2"/>
    <property type="match status" value="1"/>
</dbReference>
<keyword evidence="2 4" id="KW-0238">DNA-binding</keyword>
<proteinExistence type="predicted"/>
<evidence type="ECO:0000259" key="5">
    <source>
        <dbReference type="PROSITE" id="PS50977"/>
    </source>
</evidence>
<protein>
    <submittedName>
        <fullName evidence="6">TetR family transcriptional regulator</fullName>
    </submittedName>
</protein>
<dbReference type="PANTHER" id="PTHR30055:SF234">
    <property type="entry name" value="HTH-TYPE TRANSCRIPTIONAL REGULATOR BETI"/>
    <property type="match status" value="1"/>
</dbReference>
<dbReference type="PRINTS" id="PR00455">
    <property type="entry name" value="HTHTETR"/>
</dbReference>
<dbReference type="Pfam" id="PF00440">
    <property type="entry name" value="TetR_N"/>
    <property type="match status" value="1"/>
</dbReference>
<comment type="caution">
    <text evidence="6">The sequence shown here is derived from an EMBL/GenBank/DDBJ whole genome shotgun (WGS) entry which is preliminary data.</text>
</comment>
<dbReference type="GO" id="GO:0000976">
    <property type="term" value="F:transcription cis-regulatory region binding"/>
    <property type="evidence" value="ECO:0007669"/>
    <property type="project" value="TreeGrafter"/>
</dbReference>
<organism evidence="6 7">
    <name type="scientific">Silvanigrella paludirubra</name>
    <dbReference type="NCBI Taxonomy" id="2499159"/>
    <lineage>
        <taxon>Bacteria</taxon>
        <taxon>Pseudomonadati</taxon>
        <taxon>Bdellovibrionota</taxon>
        <taxon>Oligoflexia</taxon>
        <taxon>Silvanigrellales</taxon>
        <taxon>Silvanigrellaceae</taxon>
        <taxon>Silvanigrella</taxon>
    </lineage>
</organism>
<dbReference type="SUPFAM" id="SSF46689">
    <property type="entry name" value="Homeodomain-like"/>
    <property type="match status" value="1"/>
</dbReference>
<dbReference type="RefSeq" id="WP_153418331.1">
    <property type="nucleotide sequence ID" value="NZ_WFLM01000001.1"/>
</dbReference>
<dbReference type="Gene3D" id="1.10.357.10">
    <property type="entry name" value="Tetracycline Repressor, domain 2"/>
    <property type="match status" value="1"/>
</dbReference>
<evidence type="ECO:0000256" key="3">
    <source>
        <dbReference type="ARBA" id="ARBA00023163"/>
    </source>
</evidence>
<name>A0A6N6VXI3_9BACT</name>
<evidence type="ECO:0000313" key="7">
    <source>
        <dbReference type="Proteomes" id="UP000437748"/>
    </source>
</evidence>
<dbReference type="AlphaFoldDB" id="A0A6N6VXI3"/>
<gene>
    <name evidence="6" type="ORF">GCL60_02480</name>
</gene>
<evidence type="ECO:0000256" key="2">
    <source>
        <dbReference type="ARBA" id="ARBA00023125"/>
    </source>
</evidence>
<evidence type="ECO:0000313" key="6">
    <source>
        <dbReference type="EMBL" id="KAB8040814.1"/>
    </source>
</evidence>
<dbReference type="GO" id="GO:0003700">
    <property type="term" value="F:DNA-binding transcription factor activity"/>
    <property type="evidence" value="ECO:0007669"/>
    <property type="project" value="TreeGrafter"/>
</dbReference>
<evidence type="ECO:0000256" key="4">
    <source>
        <dbReference type="PROSITE-ProRule" id="PRU00335"/>
    </source>
</evidence>
<dbReference type="PROSITE" id="PS01081">
    <property type="entry name" value="HTH_TETR_1"/>
    <property type="match status" value="1"/>
</dbReference>